<feature type="coiled-coil region" evidence="3">
    <location>
        <begin position="244"/>
        <end position="271"/>
    </location>
</feature>
<evidence type="ECO:0000313" key="6">
    <source>
        <dbReference type="Proteomes" id="UP000219356"/>
    </source>
</evidence>
<keyword evidence="3" id="KW-0175">Coiled coil</keyword>
<name>A0A285NLX3_9BACI</name>
<evidence type="ECO:0000313" key="5">
    <source>
        <dbReference type="EMBL" id="SNZ10238.1"/>
    </source>
</evidence>
<reference evidence="6" key="1">
    <citation type="submission" date="2017-09" db="EMBL/GenBank/DDBJ databases">
        <authorList>
            <person name="Varghese N."/>
            <person name="Submissions S."/>
        </authorList>
    </citation>
    <scope>NUCLEOTIDE SEQUENCE [LARGE SCALE GENOMIC DNA]</scope>
    <source>
        <strain evidence="6">CGMCC 1.8913</strain>
    </source>
</reference>
<dbReference type="NCBIfam" id="NF000355">
    <property type="entry name" value="ribo_prot_ABC_F"/>
    <property type="match status" value="1"/>
</dbReference>
<proteinExistence type="predicted"/>
<evidence type="ECO:0000259" key="4">
    <source>
        <dbReference type="PROSITE" id="PS50893"/>
    </source>
</evidence>
<dbReference type="Pfam" id="PF00005">
    <property type="entry name" value="ABC_tran"/>
    <property type="match status" value="2"/>
</dbReference>
<protein>
    <submittedName>
        <fullName evidence="5">Macrolide transport system ATP-binding/permease protein</fullName>
    </submittedName>
</protein>
<dbReference type="InterPro" id="IPR003439">
    <property type="entry name" value="ABC_transporter-like_ATP-bd"/>
</dbReference>
<dbReference type="InterPro" id="IPR027417">
    <property type="entry name" value="P-loop_NTPase"/>
</dbReference>
<dbReference type="InterPro" id="IPR051309">
    <property type="entry name" value="ABCF_ATPase"/>
</dbReference>
<dbReference type="GO" id="GO:0016887">
    <property type="term" value="F:ATP hydrolysis activity"/>
    <property type="evidence" value="ECO:0007669"/>
    <property type="project" value="InterPro"/>
</dbReference>
<dbReference type="OrthoDB" id="9760950at2"/>
<dbReference type="PANTHER" id="PTHR42855">
    <property type="entry name" value="ABC TRANSPORTER ATP-BINDING SUBUNIT"/>
    <property type="match status" value="1"/>
</dbReference>
<dbReference type="SUPFAM" id="SSF52540">
    <property type="entry name" value="P-loop containing nucleoside triphosphate hydrolases"/>
    <property type="match status" value="2"/>
</dbReference>
<organism evidence="5 6">
    <name type="scientific">Terribacillus aidingensis</name>
    <dbReference type="NCBI Taxonomy" id="586416"/>
    <lineage>
        <taxon>Bacteria</taxon>
        <taxon>Bacillati</taxon>
        <taxon>Bacillota</taxon>
        <taxon>Bacilli</taxon>
        <taxon>Bacillales</taxon>
        <taxon>Bacillaceae</taxon>
        <taxon>Terribacillus</taxon>
    </lineage>
</organism>
<dbReference type="SMART" id="SM00382">
    <property type="entry name" value="AAA"/>
    <property type="match status" value="2"/>
</dbReference>
<feature type="domain" description="ABC transporter" evidence="4">
    <location>
        <begin position="294"/>
        <end position="505"/>
    </location>
</feature>
<sequence length="544" mass="62430">MRELIKLQDVSYMHTETVLFEKAEATVHEGDIIGIIGRNGAGKSTLLDILAGRRQPTSGSVWRSKTNQQTNLVEQENNVFSAKTTNTEEMRLRNLWKVPTGSYGAMSGGEKLKARLARGFASNADILLLDEPTNHLDEESVRVLLQEIKESAKTFLIVSHDRYFLDQMATKIWSIEQNTLYTLGGNYTDYTAFREKMKADQQHAYEKQQKRIKRVEGQMLSLQNWSAKAHAQSTKQEGAKEYYRKKAKRMDKQVKSKQKRLEKELAREKTQAVAPEQEVSFQLKHARKVGKRFLACKNAAKTYKNKALFKNVNFTVQYGEKINLLGANGSGKTTFLNMIVGKEDYKGEIWLSPTANIGYLSQNVYDLPLDKTPSELFRRETFAERGLVRNLLIQLGFETESWELAIKDMSMGERVKLKLMQHILEEKDVLLLDEPTNHMDLPSREQLEKTLAAYQGTLIVVSHDRYFREKVTNTQLLITEGIIQRRHDGDKTESISDKQTMRLQLENERQGVLGKLSMLTAADTAYKEFDKRFNELTKQLNDLN</sequence>
<feature type="domain" description="ABC transporter" evidence="4">
    <location>
        <begin position="5"/>
        <end position="202"/>
    </location>
</feature>
<dbReference type="EMBL" id="OBEK01000002">
    <property type="protein sequence ID" value="SNZ10238.1"/>
    <property type="molecule type" value="Genomic_DNA"/>
</dbReference>
<dbReference type="InterPro" id="IPR003593">
    <property type="entry name" value="AAA+_ATPase"/>
</dbReference>
<dbReference type="CDD" id="cd03221">
    <property type="entry name" value="ABCF_EF-3"/>
    <property type="match status" value="2"/>
</dbReference>
<evidence type="ECO:0000256" key="2">
    <source>
        <dbReference type="ARBA" id="ARBA00022840"/>
    </source>
</evidence>
<dbReference type="PROSITE" id="PS50893">
    <property type="entry name" value="ABC_TRANSPORTER_2"/>
    <property type="match status" value="2"/>
</dbReference>
<dbReference type="GO" id="GO:0005524">
    <property type="term" value="F:ATP binding"/>
    <property type="evidence" value="ECO:0007669"/>
    <property type="project" value="UniProtKB-KW"/>
</dbReference>
<accession>A0A285NLX3</accession>
<evidence type="ECO:0000256" key="1">
    <source>
        <dbReference type="ARBA" id="ARBA00022741"/>
    </source>
</evidence>
<dbReference type="Gene3D" id="3.40.50.300">
    <property type="entry name" value="P-loop containing nucleotide triphosphate hydrolases"/>
    <property type="match status" value="3"/>
</dbReference>
<keyword evidence="2 5" id="KW-0067">ATP-binding</keyword>
<dbReference type="PANTHER" id="PTHR42855:SF2">
    <property type="entry name" value="DRUG RESISTANCE ABC TRANSPORTER,ATP-BINDING PROTEIN"/>
    <property type="match status" value="1"/>
</dbReference>
<dbReference type="AlphaFoldDB" id="A0A285NLX3"/>
<keyword evidence="6" id="KW-1185">Reference proteome</keyword>
<dbReference type="Proteomes" id="UP000219356">
    <property type="component" value="Unassembled WGS sequence"/>
</dbReference>
<keyword evidence="1" id="KW-0547">Nucleotide-binding</keyword>
<dbReference type="RefSeq" id="WP_097041006.1">
    <property type="nucleotide sequence ID" value="NZ_OBEK01000002.1"/>
</dbReference>
<evidence type="ECO:0000256" key="3">
    <source>
        <dbReference type="SAM" id="Coils"/>
    </source>
</evidence>
<gene>
    <name evidence="5" type="ORF">SAMN05421503_1625</name>
</gene>